<feature type="compositionally biased region" description="Basic and acidic residues" evidence="17">
    <location>
        <begin position="275"/>
        <end position="288"/>
    </location>
</feature>
<dbReference type="InterPro" id="IPR008250">
    <property type="entry name" value="ATPase_P-typ_transduc_dom_A_sf"/>
</dbReference>
<dbReference type="EC" id="7.6.2.1" evidence="16"/>
<comment type="similarity">
    <text evidence="2 16">Belongs to the cation transport ATPase (P-type) (TC 3.A.3) family. Type IV subfamily.</text>
</comment>
<feature type="domain" description="P-type ATPase N-terminal" evidence="18">
    <location>
        <begin position="159"/>
        <end position="208"/>
    </location>
</feature>
<feature type="binding site" evidence="14">
    <location>
        <position position="762"/>
    </location>
    <ligand>
        <name>ATP</name>
        <dbReference type="ChEBI" id="CHEBI:30616"/>
    </ligand>
</feature>
<accession>A0A1V8SKJ2</accession>
<keyword evidence="9 16" id="KW-1133">Transmembrane helix</keyword>
<feature type="binding site" evidence="14">
    <location>
        <position position="985"/>
    </location>
    <ligand>
        <name>ATP</name>
        <dbReference type="ChEBI" id="CHEBI:30616"/>
    </ligand>
</feature>
<evidence type="ECO:0000256" key="12">
    <source>
        <dbReference type="ARBA" id="ARBA00049128"/>
    </source>
</evidence>
<feature type="binding site" evidence="14">
    <location>
        <position position="613"/>
    </location>
    <ligand>
        <name>ATP</name>
        <dbReference type="ChEBI" id="CHEBI:30616"/>
    </ligand>
</feature>
<evidence type="ECO:0000256" key="17">
    <source>
        <dbReference type="SAM" id="MobiDB-lite"/>
    </source>
</evidence>
<comment type="caution">
    <text evidence="20">The sequence shown here is derived from an EMBL/GenBank/DDBJ whole genome shotgun (WGS) entry which is preliminary data.</text>
</comment>
<feature type="active site" description="4-aspartylphosphate intermediate" evidence="13">
    <location>
        <position position="611"/>
    </location>
</feature>
<evidence type="ECO:0000256" key="15">
    <source>
        <dbReference type="PIRSR" id="PIRSR606539-3"/>
    </source>
</evidence>
<feature type="binding site" evidence="14">
    <location>
        <position position="791"/>
    </location>
    <ligand>
        <name>ATP</name>
        <dbReference type="ChEBI" id="CHEBI:30616"/>
    </ligand>
</feature>
<dbReference type="SUPFAM" id="SSF81653">
    <property type="entry name" value="Calcium ATPase, transduction domain A"/>
    <property type="match status" value="1"/>
</dbReference>
<feature type="binding site" evidence="14">
    <location>
        <position position="991"/>
    </location>
    <ligand>
        <name>ATP</name>
        <dbReference type="ChEBI" id="CHEBI:30616"/>
    </ligand>
</feature>
<dbReference type="NCBIfam" id="TIGR01652">
    <property type="entry name" value="ATPase-Plipid"/>
    <property type="match status" value="1"/>
</dbReference>
<feature type="binding site" evidence="14">
    <location>
        <position position="612"/>
    </location>
    <ligand>
        <name>ATP</name>
        <dbReference type="ChEBI" id="CHEBI:30616"/>
    </ligand>
</feature>
<feature type="compositionally biased region" description="Acidic residues" evidence="17">
    <location>
        <begin position="15"/>
        <end position="27"/>
    </location>
</feature>
<dbReference type="FunFam" id="3.40.1110.10:FF:000067">
    <property type="entry name" value="Phospholipid-transporting ATPase"/>
    <property type="match status" value="1"/>
</dbReference>
<feature type="compositionally biased region" description="Acidic residues" evidence="17">
    <location>
        <begin position="69"/>
        <end position="79"/>
    </location>
</feature>
<evidence type="ECO:0000256" key="8">
    <source>
        <dbReference type="ARBA" id="ARBA00022967"/>
    </source>
</evidence>
<dbReference type="SFLD" id="SFLDF00027">
    <property type="entry name" value="p-type_atpase"/>
    <property type="match status" value="1"/>
</dbReference>
<keyword evidence="10 16" id="KW-0472">Membrane</keyword>
<evidence type="ECO:0000256" key="9">
    <source>
        <dbReference type="ARBA" id="ARBA00022989"/>
    </source>
</evidence>
<dbReference type="InterPro" id="IPR032631">
    <property type="entry name" value="P-type_ATPase_N"/>
</dbReference>
<gene>
    <name evidence="20" type="ORF">B0A48_14735</name>
</gene>
<name>A0A1V8SKJ2_9PEZI</name>
<dbReference type="NCBIfam" id="TIGR01494">
    <property type="entry name" value="ATPase_P-type"/>
    <property type="match status" value="2"/>
</dbReference>
<evidence type="ECO:0000259" key="18">
    <source>
        <dbReference type="Pfam" id="PF16209"/>
    </source>
</evidence>
<keyword evidence="3 16" id="KW-0812">Transmembrane</keyword>
<feature type="transmembrane region" description="Helical" evidence="16">
    <location>
        <begin position="1150"/>
        <end position="1172"/>
    </location>
</feature>
<keyword evidence="21" id="KW-1185">Reference proteome</keyword>
<evidence type="ECO:0000313" key="21">
    <source>
        <dbReference type="Proteomes" id="UP000192596"/>
    </source>
</evidence>
<dbReference type="FunCoup" id="A0A1V8SKJ2">
    <property type="interactions" value="701"/>
</dbReference>
<evidence type="ECO:0000256" key="4">
    <source>
        <dbReference type="ARBA" id="ARBA00022723"/>
    </source>
</evidence>
<keyword evidence="5 14" id="KW-0547">Nucleotide-binding</keyword>
<dbReference type="InterPro" id="IPR036412">
    <property type="entry name" value="HAD-like_sf"/>
</dbReference>
<feature type="transmembrane region" description="Helical" evidence="16">
    <location>
        <begin position="1249"/>
        <end position="1266"/>
    </location>
</feature>
<feature type="compositionally biased region" description="Basic and acidic residues" evidence="17">
    <location>
        <begin position="80"/>
        <end position="90"/>
    </location>
</feature>
<dbReference type="Gene3D" id="2.70.150.10">
    <property type="entry name" value="Calcium-transporting ATPase, cytoplasmic transduction domain A"/>
    <property type="match status" value="1"/>
</dbReference>
<evidence type="ECO:0000256" key="2">
    <source>
        <dbReference type="ARBA" id="ARBA00008109"/>
    </source>
</evidence>
<feature type="transmembrane region" description="Helical" evidence="16">
    <location>
        <begin position="1192"/>
        <end position="1210"/>
    </location>
</feature>
<feature type="binding site" evidence="15">
    <location>
        <position position="613"/>
    </location>
    <ligand>
        <name>Mg(2+)</name>
        <dbReference type="ChEBI" id="CHEBI:18420"/>
    </ligand>
</feature>
<dbReference type="SFLD" id="SFLDS00003">
    <property type="entry name" value="Haloacid_Dehalogenase"/>
    <property type="match status" value="1"/>
</dbReference>
<dbReference type="PANTHER" id="PTHR24092:SF5">
    <property type="entry name" value="PHOSPHOLIPID-TRANSPORTING ATPASE"/>
    <property type="match status" value="1"/>
</dbReference>
<dbReference type="InParanoid" id="A0A1V8SKJ2"/>
<dbReference type="InterPro" id="IPR032630">
    <property type="entry name" value="P_typ_ATPase_c"/>
</dbReference>
<feature type="binding site" evidence="15">
    <location>
        <position position="1015"/>
    </location>
    <ligand>
        <name>Mg(2+)</name>
        <dbReference type="ChEBI" id="CHEBI:18420"/>
    </ligand>
</feature>
<dbReference type="SUPFAM" id="SSF56784">
    <property type="entry name" value="HAD-like"/>
    <property type="match status" value="1"/>
</dbReference>
<dbReference type="PANTHER" id="PTHR24092">
    <property type="entry name" value="PROBABLE PHOSPHOLIPID-TRANSPORTING ATPASE"/>
    <property type="match status" value="1"/>
</dbReference>
<dbReference type="GO" id="GO:0006890">
    <property type="term" value="P:retrograde vesicle-mediated transport, Golgi to endoplasmic reticulum"/>
    <property type="evidence" value="ECO:0007669"/>
    <property type="project" value="TreeGrafter"/>
</dbReference>
<dbReference type="SFLD" id="SFLDG00002">
    <property type="entry name" value="C1.7:_P-type_atpase_like"/>
    <property type="match status" value="1"/>
</dbReference>
<dbReference type="Proteomes" id="UP000192596">
    <property type="component" value="Unassembled WGS sequence"/>
</dbReference>
<evidence type="ECO:0000256" key="3">
    <source>
        <dbReference type="ARBA" id="ARBA00022692"/>
    </source>
</evidence>
<dbReference type="PRINTS" id="PR00119">
    <property type="entry name" value="CATATPASE"/>
</dbReference>
<dbReference type="GO" id="GO:0045332">
    <property type="term" value="P:phospholipid translocation"/>
    <property type="evidence" value="ECO:0007669"/>
    <property type="project" value="TreeGrafter"/>
</dbReference>
<proteinExistence type="inferred from homology"/>
<keyword evidence="6 14" id="KW-0067">ATP-binding</keyword>
<evidence type="ECO:0000313" key="20">
    <source>
        <dbReference type="EMBL" id="OQN99593.1"/>
    </source>
</evidence>
<feature type="binding site" evidence="14">
    <location>
        <position position="611"/>
    </location>
    <ligand>
        <name>ATP</name>
        <dbReference type="ChEBI" id="CHEBI:30616"/>
    </ligand>
</feature>
<feature type="region of interest" description="Disordered" evidence="17">
    <location>
        <begin position="255"/>
        <end position="293"/>
    </location>
</feature>
<organism evidence="20 21">
    <name type="scientific">Cryoendolithus antarcticus</name>
    <dbReference type="NCBI Taxonomy" id="1507870"/>
    <lineage>
        <taxon>Eukaryota</taxon>
        <taxon>Fungi</taxon>
        <taxon>Dikarya</taxon>
        <taxon>Ascomycota</taxon>
        <taxon>Pezizomycotina</taxon>
        <taxon>Dothideomycetes</taxon>
        <taxon>Dothideomycetidae</taxon>
        <taxon>Cladosporiales</taxon>
        <taxon>Cladosporiaceae</taxon>
        <taxon>Cryoendolithus</taxon>
    </lineage>
</organism>
<dbReference type="InterPro" id="IPR018303">
    <property type="entry name" value="ATPase_P-typ_P_site"/>
</dbReference>
<keyword evidence="7 15" id="KW-0460">Magnesium</keyword>
<feature type="binding site" evidence="14">
    <location>
        <position position="901"/>
    </location>
    <ligand>
        <name>ATP</name>
        <dbReference type="ChEBI" id="CHEBI:30616"/>
    </ligand>
</feature>
<comment type="catalytic activity">
    <reaction evidence="11 16">
        <text>ATP + H2O + phospholipidSide 1 = ADP + phosphate + phospholipidSide 2.</text>
        <dbReference type="EC" id="7.6.2.1"/>
    </reaction>
</comment>
<evidence type="ECO:0000256" key="5">
    <source>
        <dbReference type="ARBA" id="ARBA00022741"/>
    </source>
</evidence>
<dbReference type="GO" id="GO:0000287">
    <property type="term" value="F:magnesium ion binding"/>
    <property type="evidence" value="ECO:0007669"/>
    <property type="project" value="UniProtKB-UniRule"/>
</dbReference>
<dbReference type="Gene3D" id="3.40.50.1000">
    <property type="entry name" value="HAD superfamily/HAD-like"/>
    <property type="match status" value="1"/>
</dbReference>
<dbReference type="InterPro" id="IPR023298">
    <property type="entry name" value="ATPase_P-typ_TM_dom_sf"/>
</dbReference>
<comment type="catalytic activity">
    <reaction evidence="12">
        <text>a 1,2-diacyl-sn-glycero-3-phosphoethanolamine(out) + ATP + H2O = a 1,2-diacyl-sn-glycero-3-phosphoethanolamine(in) + ADP + phosphate + H(+)</text>
        <dbReference type="Rhea" id="RHEA:66132"/>
        <dbReference type="ChEBI" id="CHEBI:15377"/>
        <dbReference type="ChEBI" id="CHEBI:15378"/>
        <dbReference type="ChEBI" id="CHEBI:30616"/>
        <dbReference type="ChEBI" id="CHEBI:43474"/>
        <dbReference type="ChEBI" id="CHEBI:64612"/>
        <dbReference type="ChEBI" id="CHEBI:456216"/>
    </reaction>
    <physiologicalReaction direction="left-to-right" evidence="12">
        <dbReference type="Rhea" id="RHEA:66133"/>
    </physiologicalReaction>
</comment>
<reference evidence="21" key="1">
    <citation type="submission" date="2017-03" db="EMBL/GenBank/DDBJ databases">
        <title>Genomes of endolithic fungi from Antarctica.</title>
        <authorList>
            <person name="Coleine C."/>
            <person name="Masonjones S."/>
            <person name="Stajich J.E."/>
        </authorList>
    </citation>
    <scope>NUCLEOTIDE SEQUENCE [LARGE SCALE GENOMIC DNA]</scope>
    <source>
        <strain evidence="21">CCFEE 5527</strain>
    </source>
</reference>
<dbReference type="STRING" id="1507870.A0A1V8SKJ2"/>
<sequence length="1284" mass="139820">MNRQQQRSEQGYNDPDSDLDFDLEELDPVSSSQSPPPRRQARSSTDYSGRIPLRNLRYGGRRRQRAVEDDLEPLVADEDAPGKREEHAGDDAPLLANGSLRRGSLLDLDAEARSRSWKARLRRLLPLSKRHIAIALADETSEDSTATNRTIQVGSRQVTPYPANAISNAKYTALSFLPVTLWNEFKLFLNLYFLLVALSQVLPALRIGYLSTYVAPLAFVLAVTLGKEGWDDVMRRRRDGEANKEPYVVLRLEGHGRAGTGKGKSLSGSKGGKRSKVDRTAELAREEEAVGGEDEPSARVIEVRKSAKDLAVGDVLVLEKNQRVPADVIILKSIATDAAVSEDVSSAQPWTAEALIGLTEDAGDRRSTSVSADESTTASSDAGGEAFIRTDQLDGETDWKLRVAASLTQSLTASEYLRLRVTAGKPDKRVNDFAGTLELLPKQSQVYDPLPSDIPETTPTITSAPLTIDNTAWANTVLASSTRVHAVVLYTGPQTRAALSTASSRSKIGLLELEINSLVKILCILTAALSLLLVALQRFENDEEERPWYVSVMRFLILFSTIVPISLRVNLDMAKSVYAYLIHRDQGIPGTIVRTSTIPEDLGRIEYLLTDKTGTLTRNEMELRKVHVGSGSYGGEAMDEVRESVRLSFAKEEGAAEGALWTPSSGYGGLASATRTRREIGVRVRDLVLALAICHNVTPTINETANGEKSTSYQASSPDEIAIVQWTEAVGLKVAHRDRRTMTLHFAGVPVVKVEILNIFPFTSDSKRMGIVVRFYNTLTQPGEGIVFYQKGADTVMSPLLAANDYIDEEVGNMAREGLRTLVIGRKALSPTAYEAFTSALHTASLSLTARDKAISRVLSTHLESALHPLGLTAIEDLLQPLIKPSLETLRNAGLKIWMLTGDKPETARSIALSARLVSARSQTIHPILALCSPSLCLPALQPLLASPSTTALLIDGASLALYLSHHPSAFLAATLPLPAVIATRCTPSQKASITTLIRSATGKRVMAIGDGGNDVSMISAADIGIGIEGKEGRQASLAADFSVTQFSHILKLLLWHGRNSYKRSAALGQFVMHRGLLISVAQTVFSIHLAGEPVALYRDWLLVGYATVYTMMPVFSLVLDRDVDERLTNLYPELYHELQAGTSLSYRTFAVWTAISLYQGLVIQLGAQLLAPSPTPGSSPSSTLPDNRMLLLSYTALIINELLMVAASIETWHWSMWVSILSTALLYAASVPFLGGYFSLAWVIETGFWWRLAVLVGGSVGPVYIGGRVRRWVRPGIVGKVRG</sequence>
<evidence type="ECO:0000256" key="13">
    <source>
        <dbReference type="PIRSR" id="PIRSR606539-1"/>
    </source>
</evidence>
<comment type="cofactor">
    <cofactor evidence="15">
        <name>Mg(2+)</name>
        <dbReference type="ChEBI" id="CHEBI:18420"/>
    </cofactor>
</comment>
<dbReference type="GO" id="GO:0006897">
    <property type="term" value="P:endocytosis"/>
    <property type="evidence" value="ECO:0007669"/>
    <property type="project" value="TreeGrafter"/>
</dbReference>
<keyword evidence="8 16" id="KW-1278">Translocase</keyword>
<dbReference type="Pfam" id="PF16212">
    <property type="entry name" value="PhoLip_ATPase_C"/>
    <property type="match status" value="1"/>
</dbReference>
<keyword evidence="4 15" id="KW-0479">Metal-binding</keyword>
<evidence type="ECO:0000256" key="6">
    <source>
        <dbReference type="ARBA" id="ARBA00022840"/>
    </source>
</evidence>
<feature type="binding site" evidence="14">
    <location>
        <position position="820"/>
    </location>
    <ligand>
        <name>ATP</name>
        <dbReference type="ChEBI" id="CHEBI:30616"/>
    </ligand>
</feature>
<feature type="binding site" evidence="14">
    <location>
        <position position="720"/>
    </location>
    <ligand>
        <name>ATP</name>
        <dbReference type="ChEBI" id="CHEBI:30616"/>
    </ligand>
</feature>
<dbReference type="GO" id="GO:0005802">
    <property type="term" value="C:trans-Golgi network"/>
    <property type="evidence" value="ECO:0007669"/>
    <property type="project" value="TreeGrafter"/>
</dbReference>
<feature type="binding site" evidence="14">
    <location>
        <position position="1014"/>
    </location>
    <ligand>
        <name>ATP</name>
        <dbReference type="ChEBI" id="CHEBI:30616"/>
    </ligand>
</feature>
<feature type="binding site" evidence="15">
    <location>
        <position position="1011"/>
    </location>
    <ligand>
        <name>Mg(2+)</name>
        <dbReference type="ChEBI" id="CHEBI:18420"/>
    </ligand>
</feature>
<evidence type="ECO:0000256" key="16">
    <source>
        <dbReference type="RuleBase" id="RU362033"/>
    </source>
</evidence>
<dbReference type="InterPro" id="IPR023214">
    <property type="entry name" value="HAD_sf"/>
</dbReference>
<feature type="compositionally biased region" description="Low complexity" evidence="17">
    <location>
        <begin position="368"/>
        <end position="382"/>
    </location>
</feature>
<dbReference type="Gene3D" id="3.40.1110.10">
    <property type="entry name" value="Calcium-transporting ATPase, cytoplasmic domain N"/>
    <property type="match status" value="1"/>
</dbReference>
<evidence type="ECO:0000259" key="19">
    <source>
        <dbReference type="Pfam" id="PF16212"/>
    </source>
</evidence>
<feature type="compositionally biased region" description="Polar residues" evidence="17">
    <location>
        <begin position="1"/>
        <end position="11"/>
    </location>
</feature>
<comment type="subcellular location">
    <subcellularLocation>
        <location evidence="1 16">Membrane</location>
        <topology evidence="1 16">Multi-pass membrane protein</topology>
    </subcellularLocation>
</comment>
<dbReference type="SUPFAM" id="SSF81660">
    <property type="entry name" value="Metal cation-transporting ATPase, ATP-binding domain N"/>
    <property type="match status" value="1"/>
</dbReference>
<evidence type="ECO:0000256" key="14">
    <source>
        <dbReference type="PIRSR" id="PIRSR606539-2"/>
    </source>
</evidence>
<feature type="binding site" evidence="14">
    <location>
        <position position="902"/>
    </location>
    <ligand>
        <name>ATP</name>
        <dbReference type="ChEBI" id="CHEBI:30616"/>
    </ligand>
</feature>
<dbReference type="GO" id="GO:0016887">
    <property type="term" value="F:ATP hydrolysis activity"/>
    <property type="evidence" value="ECO:0007669"/>
    <property type="project" value="InterPro"/>
</dbReference>
<evidence type="ECO:0000256" key="7">
    <source>
        <dbReference type="ARBA" id="ARBA00022842"/>
    </source>
</evidence>
<protein>
    <recommendedName>
        <fullName evidence="16">Phospholipid-transporting ATPase</fullName>
        <ecNumber evidence="16">7.6.2.1</ecNumber>
    </recommendedName>
</protein>
<feature type="region of interest" description="Disordered" evidence="17">
    <location>
        <begin position="1"/>
        <end position="96"/>
    </location>
</feature>
<dbReference type="OrthoDB" id="377733at2759"/>
<dbReference type="Pfam" id="PF16209">
    <property type="entry name" value="PhoLip_ATPase_N"/>
    <property type="match status" value="1"/>
</dbReference>
<feature type="binding site" evidence="14">
    <location>
        <position position="1015"/>
    </location>
    <ligand>
        <name>ATP</name>
        <dbReference type="ChEBI" id="CHEBI:30616"/>
    </ligand>
</feature>
<dbReference type="EMBL" id="NAJO01000039">
    <property type="protein sequence ID" value="OQN99593.1"/>
    <property type="molecule type" value="Genomic_DNA"/>
</dbReference>
<dbReference type="SUPFAM" id="SSF81665">
    <property type="entry name" value="Calcium ATPase, transmembrane domain M"/>
    <property type="match status" value="1"/>
</dbReference>
<dbReference type="GO" id="GO:0005768">
    <property type="term" value="C:endosome"/>
    <property type="evidence" value="ECO:0007669"/>
    <property type="project" value="TreeGrafter"/>
</dbReference>
<dbReference type="GO" id="GO:0005886">
    <property type="term" value="C:plasma membrane"/>
    <property type="evidence" value="ECO:0007669"/>
    <property type="project" value="TreeGrafter"/>
</dbReference>
<dbReference type="InterPro" id="IPR006539">
    <property type="entry name" value="P-type_ATPase_IV"/>
</dbReference>
<dbReference type="InterPro" id="IPR023299">
    <property type="entry name" value="ATPase_P-typ_cyto_dom_N"/>
</dbReference>
<feature type="binding site" evidence="14">
    <location>
        <position position="903"/>
    </location>
    <ligand>
        <name>ATP</name>
        <dbReference type="ChEBI" id="CHEBI:30616"/>
    </ligand>
</feature>
<dbReference type="InterPro" id="IPR044492">
    <property type="entry name" value="P_typ_ATPase_HD_dom"/>
</dbReference>
<evidence type="ECO:0000256" key="11">
    <source>
        <dbReference type="ARBA" id="ARBA00034036"/>
    </source>
</evidence>
<dbReference type="GO" id="GO:0140326">
    <property type="term" value="F:ATPase-coupled intramembrane lipid transporter activity"/>
    <property type="evidence" value="ECO:0007669"/>
    <property type="project" value="UniProtKB-EC"/>
</dbReference>
<feature type="region of interest" description="Disordered" evidence="17">
    <location>
        <begin position="363"/>
        <end position="385"/>
    </location>
</feature>
<evidence type="ECO:0000256" key="10">
    <source>
        <dbReference type="ARBA" id="ARBA00023136"/>
    </source>
</evidence>
<dbReference type="PROSITE" id="PS00154">
    <property type="entry name" value="ATPASE_E1_E2"/>
    <property type="match status" value="1"/>
</dbReference>
<feature type="binding site" evidence="15">
    <location>
        <position position="611"/>
    </location>
    <ligand>
        <name>Mg(2+)</name>
        <dbReference type="ChEBI" id="CHEBI:18420"/>
    </ligand>
</feature>
<feature type="transmembrane region" description="Helical" evidence="16">
    <location>
        <begin position="187"/>
        <end position="207"/>
    </location>
</feature>
<evidence type="ECO:0000256" key="1">
    <source>
        <dbReference type="ARBA" id="ARBA00004141"/>
    </source>
</evidence>
<feature type="transmembrane region" description="Helical" evidence="16">
    <location>
        <begin position="1103"/>
        <end position="1120"/>
    </location>
</feature>
<dbReference type="GO" id="GO:0005524">
    <property type="term" value="F:ATP binding"/>
    <property type="evidence" value="ECO:0007669"/>
    <property type="project" value="UniProtKB-UniRule"/>
</dbReference>
<dbReference type="InterPro" id="IPR001757">
    <property type="entry name" value="P_typ_ATPase"/>
</dbReference>
<feature type="transmembrane region" description="Helical" evidence="16">
    <location>
        <begin position="1217"/>
        <end position="1243"/>
    </location>
</feature>
<feature type="domain" description="P-type ATPase C-terminal" evidence="19">
    <location>
        <begin position="1038"/>
        <end position="1275"/>
    </location>
</feature>